<dbReference type="NCBIfam" id="NF001813">
    <property type="entry name" value="PRK00549.1"/>
    <property type="match status" value="1"/>
</dbReference>
<dbReference type="InterPro" id="IPR036653">
    <property type="entry name" value="CinA-like_C"/>
</dbReference>
<comment type="caution">
    <text evidence="3">The sequence shown here is derived from an EMBL/GenBank/DDBJ whole genome shotgun (WGS) entry which is preliminary data.</text>
</comment>
<dbReference type="InterPro" id="IPR008136">
    <property type="entry name" value="CinA_C"/>
</dbReference>
<dbReference type="PIRSF" id="PIRSF006728">
    <property type="entry name" value="CinA"/>
    <property type="match status" value="1"/>
</dbReference>
<dbReference type="Pfam" id="PF02464">
    <property type="entry name" value="CinA"/>
    <property type="match status" value="1"/>
</dbReference>
<evidence type="ECO:0000256" key="1">
    <source>
        <dbReference type="HAMAP-Rule" id="MF_00226"/>
    </source>
</evidence>
<dbReference type="Gene3D" id="3.40.980.10">
    <property type="entry name" value="MoaB/Mog-like domain"/>
    <property type="match status" value="1"/>
</dbReference>
<dbReference type="InterPro" id="IPR036425">
    <property type="entry name" value="MoaB/Mog-like_dom_sf"/>
</dbReference>
<dbReference type="InterPro" id="IPR001453">
    <property type="entry name" value="MoaB/Mog_dom"/>
</dbReference>
<dbReference type="Gene3D" id="3.90.950.20">
    <property type="entry name" value="CinA-like"/>
    <property type="match status" value="1"/>
</dbReference>
<dbReference type="InterPro" id="IPR008135">
    <property type="entry name" value="Competence-induced_CinA"/>
</dbReference>
<dbReference type="Gene3D" id="3.30.70.2860">
    <property type="match status" value="1"/>
</dbReference>
<dbReference type="CDD" id="cd00885">
    <property type="entry name" value="cinA"/>
    <property type="match status" value="1"/>
</dbReference>
<dbReference type="NCBIfam" id="TIGR00177">
    <property type="entry name" value="molyb_syn"/>
    <property type="match status" value="1"/>
</dbReference>
<dbReference type="HAMAP" id="MF_00226_B">
    <property type="entry name" value="CinA_B"/>
    <property type="match status" value="1"/>
</dbReference>
<reference evidence="3 4" key="1">
    <citation type="submission" date="2016-09" db="EMBL/GenBank/DDBJ databases">
        <title>Genome-resolved meta-omics ties microbial dynamics to process performance in biotechnology for thiocyanate degradation.</title>
        <authorList>
            <person name="Kantor R.S."/>
            <person name="Huddy R.J."/>
            <person name="Iyer R."/>
            <person name="Thomas B.C."/>
            <person name="Brown C.T."/>
            <person name="Anantharaman K."/>
            <person name="Tringe S."/>
            <person name="Hettich R.L."/>
            <person name="Harrison S.T."/>
            <person name="Banfield J.F."/>
        </authorList>
    </citation>
    <scope>NUCLEOTIDE SEQUENCE [LARGE SCALE GENOMIC DNA]</scope>
    <source>
        <strain evidence="3">59-99</strain>
    </source>
</reference>
<dbReference type="NCBIfam" id="TIGR00199">
    <property type="entry name" value="PncC_domain"/>
    <property type="match status" value="1"/>
</dbReference>
<organism evidence="3 4">
    <name type="scientific">Candidatus Kapaibacterium thiocyanatum</name>
    <dbReference type="NCBI Taxonomy" id="1895771"/>
    <lineage>
        <taxon>Bacteria</taxon>
        <taxon>Pseudomonadati</taxon>
        <taxon>Candidatus Kapaibacteriota</taxon>
        <taxon>Candidatus Kapaibacteriia</taxon>
        <taxon>Candidatus Kapaibacteriales</taxon>
        <taxon>Candidatus Kapaibacteriaceae</taxon>
        <taxon>Candidatus Kapaibacterium</taxon>
    </lineage>
</organism>
<dbReference type="EMBL" id="MKVH01000002">
    <property type="protein sequence ID" value="OJX61268.1"/>
    <property type="molecule type" value="Genomic_DNA"/>
</dbReference>
<dbReference type="Pfam" id="PF00994">
    <property type="entry name" value="MoCF_biosynth"/>
    <property type="match status" value="1"/>
</dbReference>
<evidence type="ECO:0000313" key="3">
    <source>
        <dbReference type="EMBL" id="OJX61268.1"/>
    </source>
</evidence>
<evidence type="ECO:0000313" key="4">
    <source>
        <dbReference type="Proteomes" id="UP000184233"/>
    </source>
</evidence>
<dbReference type="SUPFAM" id="SSF53218">
    <property type="entry name" value="Molybdenum cofactor biosynthesis proteins"/>
    <property type="match status" value="1"/>
</dbReference>
<dbReference type="InterPro" id="IPR050101">
    <property type="entry name" value="CinA"/>
</dbReference>
<protein>
    <recommendedName>
        <fullName evidence="1">CinA-like protein</fullName>
    </recommendedName>
</protein>
<sequence>MNAAICAIGDELLIGQVINSNAAWIAAECTSIGMTIVSQSVVGDEPFALTSELDRLREMADIILLTGGLGPTHDDITKDVLVDYFSDVLIEHEPTLEQLRLMMQRRGRELTPRNAAQALVPATCTVLTNPVGTAPGMLFDRDGVVVVSMPGVPDEMKSMMKHHVLPFLAARQNASGDAMTSYRTLLTTGIPEAYLADRLGEPSSFLNGASLAFLPNYHGVRLRIGVRSTSADERRDELERIAAYIYDHAGANIYGEGDTTLAKTVGLLLQKRRENVSVAESCTGGLLGAAFTDIPGSSAWFEGGVISYANDVKVRELGVKQDDLDTVGAVSEEVARQMCEGIRSSFGTTYGIGITGVAGPDGGSADKPVGTVWIGVAGPTETIVRRFGFGEDRRMNRERSVAAALAMLFGMLGENRPQ</sequence>
<dbReference type="PANTHER" id="PTHR13939">
    <property type="entry name" value="NICOTINAMIDE-NUCLEOTIDE AMIDOHYDROLASE PNCC"/>
    <property type="match status" value="1"/>
</dbReference>
<dbReference type="Proteomes" id="UP000184233">
    <property type="component" value="Unassembled WGS sequence"/>
</dbReference>
<dbReference type="Pfam" id="PF18146">
    <property type="entry name" value="CinA_KH"/>
    <property type="match status" value="1"/>
</dbReference>
<dbReference type="InterPro" id="IPR041424">
    <property type="entry name" value="CinA_KH"/>
</dbReference>
<dbReference type="AlphaFoldDB" id="A0A1M3L6T2"/>
<dbReference type="SUPFAM" id="SSF142433">
    <property type="entry name" value="CinA-like"/>
    <property type="match status" value="1"/>
</dbReference>
<evidence type="ECO:0000259" key="2">
    <source>
        <dbReference type="SMART" id="SM00852"/>
    </source>
</evidence>
<name>A0A1M3L6T2_9BACT</name>
<comment type="similarity">
    <text evidence="1">Belongs to the CinA family.</text>
</comment>
<proteinExistence type="inferred from homology"/>
<dbReference type="SMART" id="SM00852">
    <property type="entry name" value="MoCF_biosynth"/>
    <property type="match status" value="1"/>
</dbReference>
<dbReference type="NCBIfam" id="TIGR00200">
    <property type="entry name" value="cinA_nterm"/>
    <property type="match status" value="1"/>
</dbReference>
<feature type="domain" description="MoaB/Mog" evidence="2">
    <location>
        <begin position="4"/>
        <end position="171"/>
    </location>
</feature>
<gene>
    <name evidence="3" type="ORF">BGO89_01430</name>
</gene>
<dbReference type="PANTHER" id="PTHR13939:SF0">
    <property type="entry name" value="NMN AMIDOHYDROLASE-LIKE PROTEIN YFAY"/>
    <property type="match status" value="1"/>
</dbReference>
<accession>A0A1M3L6T2</accession>
<dbReference type="STRING" id="1895771.BGO89_01430"/>